<accession>A0ABZ0L972</accession>
<keyword evidence="1 6" id="KW-0540">Nuclease</keyword>
<dbReference type="SUPFAM" id="SSF53098">
    <property type="entry name" value="Ribonuclease H-like"/>
    <property type="match status" value="1"/>
</dbReference>
<name>A0ABZ0L972_9BACL</name>
<reference evidence="9 10" key="1">
    <citation type="submission" date="2023-06" db="EMBL/GenBank/DDBJ databases">
        <title>Sporosarcina sp. nov., isolated from Korean tranditional fermented seafood 'Jeotgal'.</title>
        <authorList>
            <person name="Yang A.I."/>
            <person name="Shin N.-R."/>
        </authorList>
    </citation>
    <scope>NUCLEOTIDE SEQUENCE [LARGE SCALE GENOMIC DNA]</scope>
    <source>
        <strain evidence="9 10">T2O-4</strain>
    </source>
</reference>
<dbReference type="NCBIfam" id="NF005981">
    <property type="entry name" value="PRK08074.1"/>
    <property type="match status" value="1"/>
</dbReference>
<keyword evidence="9" id="KW-0347">Helicase</keyword>
<dbReference type="InterPro" id="IPR006310">
    <property type="entry name" value="DinG"/>
</dbReference>
<dbReference type="Gene3D" id="3.40.50.300">
    <property type="entry name" value="P-loop containing nucleotide triphosphate hydrolases"/>
    <property type="match status" value="2"/>
</dbReference>
<dbReference type="RefSeq" id="WP_317970785.1">
    <property type="nucleotide sequence ID" value="NZ_CP129118.1"/>
</dbReference>
<evidence type="ECO:0000256" key="2">
    <source>
        <dbReference type="ARBA" id="ARBA00022741"/>
    </source>
</evidence>
<evidence type="ECO:0000313" key="10">
    <source>
        <dbReference type="Proteomes" id="UP001303902"/>
    </source>
</evidence>
<dbReference type="GO" id="GO:0016787">
    <property type="term" value="F:hydrolase activity"/>
    <property type="evidence" value="ECO:0007669"/>
    <property type="project" value="UniProtKB-KW"/>
</dbReference>
<dbReference type="EC" id="3.1.-.-" evidence="6 7"/>
<keyword evidence="10" id="KW-1185">Reference proteome</keyword>
<evidence type="ECO:0000256" key="4">
    <source>
        <dbReference type="ARBA" id="ARBA00022839"/>
    </source>
</evidence>
<feature type="domain" description="Helicase ATP-binding" evidence="8">
    <location>
        <begin position="246"/>
        <end position="541"/>
    </location>
</feature>
<dbReference type="Proteomes" id="UP001303902">
    <property type="component" value="Chromosome"/>
</dbReference>
<dbReference type="NCBIfam" id="TIGR01407">
    <property type="entry name" value="dinG_rel"/>
    <property type="match status" value="1"/>
</dbReference>
<evidence type="ECO:0000313" key="9">
    <source>
        <dbReference type="EMBL" id="WOV89078.1"/>
    </source>
</evidence>
<evidence type="ECO:0000256" key="5">
    <source>
        <dbReference type="ARBA" id="ARBA00022840"/>
    </source>
</evidence>
<dbReference type="Pfam" id="PF00929">
    <property type="entry name" value="RNase_T"/>
    <property type="match status" value="1"/>
</dbReference>
<dbReference type="PROSITE" id="PS51193">
    <property type="entry name" value="HELICASE_ATP_BIND_2"/>
    <property type="match status" value="1"/>
</dbReference>
<dbReference type="Pfam" id="PF00270">
    <property type="entry name" value="DEAD"/>
    <property type="match status" value="1"/>
</dbReference>
<keyword evidence="3 6" id="KW-0378">Hydrolase</keyword>
<comment type="similarity">
    <text evidence="6 7">Belongs to the helicase family. DinG subfamily. Type 2 sub-subfamily.</text>
</comment>
<dbReference type="InterPro" id="IPR006054">
    <property type="entry name" value="DnaQ"/>
</dbReference>
<dbReference type="EMBL" id="CP129118">
    <property type="protein sequence ID" value="WOV89078.1"/>
    <property type="molecule type" value="Genomic_DNA"/>
</dbReference>
<evidence type="ECO:0000259" key="8">
    <source>
        <dbReference type="PROSITE" id="PS51193"/>
    </source>
</evidence>
<dbReference type="PANTHER" id="PTHR11472">
    <property type="entry name" value="DNA REPAIR DEAD HELICASE RAD3/XP-D SUBFAMILY MEMBER"/>
    <property type="match status" value="1"/>
</dbReference>
<gene>
    <name evidence="6 7 9" type="primary">dinG</name>
    <name evidence="9" type="ORF">QWT69_08230</name>
</gene>
<evidence type="ECO:0000256" key="1">
    <source>
        <dbReference type="ARBA" id="ARBA00022722"/>
    </source>
</evidence>
<dbReference type="InterPro" id="IPR011545">
    <property type="entry name" value="DEAD/DEAH_box_helicase_dom"/>
</dbReference>
<keyword evidence="5 6" id="KW-0067">ATP-binding</keyword>
<sequence length="925" mass="105548">MDNHTYAVVDLETTGHSPLKGDRIIQIAIVFIKNGSIIKKYSSFVNPLRDIPVFIQHLTSISDNEVHSAPTFEEIARDVSEMLQDTIFVAHNTDFDLSFLQSEFKRCQVQKWIGKQIDTVELSKILFPSSSSYRLQDLAEEFGIALPAAHRADDDAEATAHLLLIALSKLKTLPEETLNLLHRRSFSLRSDISTLIYDALKVVRKQAGKKEYQLFRGIPYRSPKLPEGKASTRCQYPKDDNDKVRLLKKGYELFEYRQSQLRFMDTVWSTLRNDSETIVEVPTGIGKTVSYLLPAAIHSVETGKPVVISTFTNHLVDKIMEDEVERIQNILDINCTATVMKGKEQYIALGKFEELLRITDESYDETFSIMQILVWLTETTTGDVSELNVSGGGQLFIDRIRKRTNHMATDEKMADYHQKMMQACQYSDLIITNHSMLLSDSFREQKVFDQISGLIIDEAHQFPQIAARFNETVLSYMNWKYVMGQLGSDAEGQLLHQIMKMHSKFSSYGNYVFKHMMNSYESFTLAFDEVAGKLASLHDKDSKKQLGNRIIFSLDDTNGDDKLFKKMVDSMNVYIEDIERISDQLQVHKPVMSDNEIAFMEEWAYWSRELKIKAGEWIEVFLEKEQDRFTVWIEKDKRSLPGSLHIVKSPIDPSTVIQEFVSVMKNENVGIVWTSGTMTINEDERFVAKQLGVEENTPLVVFGAPAHFYDKAGIFIVDDMPAIQQVSQHEYIEAVADAVVQTVIATGGRLFVLFTSQDMLRKTYELIVDSELLDDYALIAQGVSSGSRMKLLKSFRQFDKSVLFGTNSFWEGVDVPGEALSAVIIVRLPFTSPDEMVFKARASKLTEQGANPFTELALPEAILRFRQGFGRLIRSSEDRGFFIILDKRIETKSYGERFLKALPEVPIKKLSLEHMVNELENCYNE</sequence>
<dbReference type="InterPro" id="IPR045028">
    <property type="entry name" value="DinG/Rad3-like"/>
</dbReference>
<dbReference type="Pfam" id="PF13307">
    <property type="entry name" value="Helicase_C_2"/>
    <property type="match status" value="1"/>
</dbReference>
<dbReference type="CDD" id="cd06127">
    <property type="entry name" value="DEDDh"/>
    <property type="match status" value="1"/>
</dbReference>
<evidence type="ECO:0000256" key="6">
    <source>
        <dbReference type="HAMAP-Rule" id="MF_02206"/>
    </source>
</evidence>
<evidence type="ECO:0000256" key="7">
    <source>
        <dbReference type="RuleBase" id="RU364106"/>
    </source>
</evidence>
<dbReference type="NCBIfam" id="TIGR00573">
    <property type="entry name" value="dnaq"/>
    <property type="match status" value="1"/>
</dbReference>
<dbReference type="InterPro" id="IPR036397">
    <property type="entry name" value="RNaseH_sf"/>
</dbReference>
<dbReference type="InterPro" id="IPR014013">
    <property type="entry name" value="Helic_SF1/SF2_ATP-bd_DinG/Rad3"/>
</dbReference>
<dbReference type="InterPro" id="IPR027417">
    <property type="entry name" value="P-loop_NTPase"/>
</dbReference>
<keyword evidence="2 6" id="KW-0547">Nucleotide-binding</keyword>
<feature type="short sequence motif" description="DEAH box" evidence="6">
    <location>
        <begin position="457"/>
        <end position="460"/>
    </location>
</feature>
<dbReference type="HAMAP" id="MF_02206">
    <property type="entry name" value="DinG_exonucl"/>
    <property type="match status" value="1"/>
</dbReference>
<dbReference type="InterPro" id="IPR012337">
    <property type="entry name" value="RNaseH-like_sf"/>
</dbReference>
<proteinExistence type="inferred from homology"/>
<dbReference type="InterPro" id="IPR013520">
    <property type="entry name" value="Ribonucl_H"/>
</dbReference>
<keyword evidence="4 6" id="KW-0269">Exonuclease</keyword>
<dbReference type="SUPFAM" id="SSF52540">
    <property type="entry name" value="P-loop containing nucleoside triphosphate hydrolases"/>
    <property type="match status" value="1"/>
</dbReference>
<dbReference type="PANTHER" id="PTHR11472:SF34">
    <property type="entry name" value="REGULATOR OF TELOMERE ELONGATION HELICASE 1"/>
    <property type="match status" value="1"/>
</dbReference>
<dbReference type="SMART" id="SM00491">
    <property type="entry name" value="HELICc2"/>
    <property type="match status" value="1"/>
</dbReference>
<dbReference type="Gene3D" id="3.30.420.10">
    <property type="entry name" value="Ribonuclease H-like superfamily/Ribonuclease H"/>
    <property type="match status" value="1"/>
</dbReference>
<comment type="function">
    <text evidence="6 7">3'-5' exonuclease.</text>
</comment>
<dbReference type="SMART" id="SM00479">
    <property type="entry name" value="EXOIII"/>
    <property type="match status" value="1"/>
</dbReference>
<dbReference type="GO" id="GO:0003678">
    <property type="term" value="F:DNA helicase activity"/>
    <property type="evidence" value="ECO:0007669"/>
    <property type="project" value="UniProtKB-EC"/>
</dbReference>
<comment type="caution">
    <text evidence="6">Lacks conserved residue(s) required for the propagation of feature annotation.</text>
</comment>
<organism evidence="9 10">
    <name type="scientific">Sporosarcina oncorhynchi</name>
    <dbReference type="NCBI Taxonomy" id="3056444"/>
    <lineage>
        <taxon>Bacteria</taxon>
        <taxon>Bacillati</taxon>
        <taxon>Bacillota</taxon>
        <taxon>Bacilli</taxon>
        <taxon>Bacillales</taxon>
        <taxon>Caryophanaceae</taxon>
        <taxon>Sporosarcina</taxon>
    </lineage>
</organism>
<dbReference type="InterPro" id="IPR006555">
    <property type="entry name" value="ATP-dep_Helicase_C"/>
</dbReference>
<protein>
    <recommendedName>
        <fullName evidence="6 7">3'-5' exonuclease DinG</fullName>
        <ecNumber evidence="6 7">3.1.-.-</ecNumber>
    </recommendedName>
</protein>
<evidence type="ECO:0000256" key="3">
    <source>
        <dbReference type="ARBA" id="ARBA00022801"/>
    </source>
</evidence>